<feature type="region of interest" description="Disordered" evidence="3">
    <location>
        <begin position="297"/>
        <end position="318"/>
    </location>
</feature>
<dbReference type="SUPFAM" id="SSF51120">
    <property type="entry name" value="beta-Roll"/>
    <property type="match status" value="2"/>
</dbReference>
<dbReference type="EMBL" id="JBHTMK010000012">
    <property type="protein sequence ID" value="MFD1365503.1"/>
    <property type="molecule type" value="Genomic_DNA"/>
</dbReference>
<keyword evidence="6" id="KW-1185">Reference proteome</keyword>
<evidence type="ECO:0000313" key="5">
    <source>
        <dbReference type="EMBL" id="MFD1365503.1"/>
    </source>
</evidence>
<feature type="region of interest" description="Disordered" evidence="3">
    <location>
        <begin position="168"/>
        <end position="197"/>
    </location>
</feature>
<gene>
    <name evidence="5" type="ORF">ACFQ5G_09145</name>
</gene>
<dbReference type="InterPro" id="IPR001343">
    <property type="entry name" value="Hemolysn_Ca-bd"/>
</dbReference>
<dbReference type="RefSeq" id="WP_317792962.1">
    <property type="nucleotide sequence ID" value="NZ_AP028461.1"/>
</dbReference>
<evidence type="ECO:0000256" key="3">
    <source>
        <dbReference type="SAM" id="MobiDB-lite"/>
    </source>
</evidence>
<dbReference type="PANTHER" id="PTHR38340:SF1">
    <property type="entry name" value="S-LAYER PROTEIN"/>
    <property type="match status" value="1"/>
</dbReference>
<protein>
    <submittedName>
        <fullName evidence="5">Calcium-binding protein</fullName>
    </submittedName>
</protein>
<feature type="signal peptide" evidence="4">
    <location>
        <begin position="1"/>
        <end position="30"/>
    </location>
</feature>
<keyword evidence="2" id="KW-0964">Secreted</keyword>
<evidence type="ECO:0000256" key="4">
    <source>
        <dbReference type="SAM" id="SignalP"/>
    </source>
</evidence>
<dbReference type="PANTHER" id="PTHR38340">
    <property type="entry name" value="S-LAYER PROTEIN"/>
    <property type="match status" value="1"/>
</dbReference>
<comment type="subcellular location">
    <subcellularLocation>
        <location evidence="1">Secreted</location>
    </subcellularLocation>
</comment>
<accession>A0ABW4A5M6</accession>
<dbReference type="Gene3D" id="2.150.10.10">
    <property type="entry name" value="Serralysin-like metalloprotease, C-terminal"/>
    <property type="match status" value="3"/>
</dbReference>
<evidence type="ECO:0000313" key="6">
    <source>
        <dbReference type="Proteomes" id="UP001597183"/>
    </source>
</evidence>
<dbReference type="Proteomes" id="UP001597183">
    <property type="component" value="Unassembled WGS sequence"/>
</dbReference>
<dbReference type="InterPro" id="IPR011049">
    <property type="entry name" value="Serralysin-like_metalloprot_C"/>
</dbReference>
<sequence length="362" mass="37183">MTRVRKTAAGTLAVAVGTAAALVTATPARAAGTSWAYVDGNRLTVEAAYGVVNNYYVRSGSGVFHFYDSDGAVLLDPGRSGGCVSATSSMISCPLSVLILSVDARDGDDYVQNDTDRRLSVHGGDGDDRILGGGGYDGIYGDAGDDHLEGRGGHDFVFGGAGDDRTWGGDGADVMDGGSGVDEVHGEAGNDTLESADGNDRLLGSFGNDTIQDSRFVDGGWGDDTVYIRHQGTGDIWGDDGYDTLNYTAWTIPVYVSLDGNSNDGSEAAACDDWIGCPVPSAQHNVHGDFERVIGSPNGDRISGNGEPDEIYGGGGNDKLYGNGGDDLLDAQAGTSQTLNGGTGTDTCRGSGTLSKSGCDLV</sequence>
<name>A0ABW4A5M6_9ACTN</name>
<evidence type="ECO:0000256" key="2">
    <source>
        <dbReference type="ARBA" id="ARBA00022525"/>
    </source>
</evidence>
<dbReference type="PRINTS" id="PR00313">
    <property type="entry name" value="CABNDNGRPT"/>
</dbReference>
<dbReference type="InterPro" id="IPR050557">
    <property type="entry name" value="RTX_toxin/Mannuronan_C5-epim"/>
</dbReference>
<dbReference type="Pfam" id="PF00353">
    <property type="entry name" value="HemolysinCabind"/>
    <property type="match status" value="4"/>
</dbReference>
<proteinExistence type="predicted"/>
<reference evidence="6" key="1">
    <citation type="journal article" date="2019" name="Int. J. Syst. Evol. Microbiol.">
        <title>The Global Catalogue of Microorganisms (GCM) 10K type strain sequencing project: providing services to taxonomists for standard genome sequencing and annotation.</title>
        <authorList>
            <consortium name="The Broad Institute Genomics Platform"/>
            <consortium name="The Broad Institute Genome Sequencing Center for Infectious Disease"/>
            <person name="Wu L."/>
            <person name="Ma J."/>
        </authorList>
    </citation>
    <scope>NUCLEOTIDE SEQUENCE [LARGE SCALE GENOMIC DNA]</scope>
    <source>
        <strain evidence="6">CCM 7526</strain>
    </source>
</reference>
<keyword evidence="4" id="KW-0732">Signal</keyword>
<comment type="caution">
    <text evidence="5">The sequence shown here is derived from an EMBL/GenBank/DDBJ whole genome shotgun (WGS) entry which is preliminary data.</text>
</comment>
<feature type="chain" id="PRO_5046165328" evidence="4">
    <location>
        <begin position="31"/>
        <end position="362"/>
    </location>
</feature>
<organism evidence="5 6">
    <name type="scientific">Actinoplanes sichuanensis</name>
    <dbReference type="NCBI Taxonomy" id="512349"/>
    <lineage>
        <taxon>Bacteria</taxon>
        <taxon>Bacillati</taxon>
        <taxon>Actinomycetota</taxon>
        <taxon>Actinomycetes</taxon>
        <taxon>Micromonosporales</taxon>
        <taxon>Micromonosporaceae</taxon>
        <taxon>Actinoplanes</taxon>
    </lineage>
</organism>
<evidence type="ECO:0000256" key="1">
    <source>
        <dbReference type="ARBA" id="ARBA00004613"/>
    </source>
</evidence>